<dbReference type="EMBL" id="CALNXK010000112">
    <property type="protein sequence ID" value="CAH3158800.1"/>
    <property type="molecule type" value="Genomic_DNA"/>
</dbReference>
<dbReference type="PANTHER" id="PTHR10127">
    <property type="entry name" value="DISCOIDIN, CUB, EGF, LAMININ , AND ZINC METALLOPROTEASE DOMAIN CONTAINING"/>
    <property type="match status" value="1"/>
</dbReference>
<dbReference type="PRINTS" id="PR00480">
    <property type="entry name" value="ASTACIN"/>
</dbReference>
<dbReference type="InterPro" id="IPR001024">
    <property type="entry name" value="PLAT/LH2_dom"/>
</dbReference>
<dbReference type="PROSITE" id="PS50095">
    <property type="entry name" value="PLAT"/>
    <property type="match status" value="1"/>
</dbReference>
<dbReference type="Gene3D" id="3.40.390.10">
    <property type="entry name" value="Collagenase (Catalytic Domain)"/>
    <property type="match status" value="1"/>
</dbReference>
<dbReference type="Pfam" id="PF01400">
    <property type="entry name" value="Astacin"/>
    <property type="match status" value="1"/>
</dbReference>
<accession>A0ABN8Q8B3</accession>
<feature type="binding site" evidence="2">
    <location>
        <position position="110"/>
    </location>
    <ligand>
        <name>Zn(2+)</name>
        <dbReference type="ChEBI" id="CHEBI:29105"/>
        <note>catalytic</note>
    </ligand>
</feature>
<feature type="active site" evidence="2">
    <location>
        <position position="107"/>
    </location>
</feature>
<feature type="domain" description="PLAT" evidence="4">
    <location>
        <begin position="218"/>
        <end position="337"/>
    </location>
</feature>
<comment type="caution">
    <text evidence="6">The sequence shown here is derived from an EMBL/GenBank/DDBJ whole genome shotgun (WGS) entry which is preliminary data.</text>
</comment>
<keyword evidence="7" id="KW-1185">Reference proteome</keyword>
<keyword evidence="2 3" id="KW-0378">Hydrolase</keyword>
<reference evidence="6 7" key="1">
    <citation type="submission" date="2022-05" db="EMBL/GenBank/DDBJ databases">
        <authorList>
            <consortium name="Genoscope - CEA"/>
            <person name="William W."/>
        </authorList>
    </citation>
    <scope>NUCLEOTIDE SEQUENCE [LARGE SCALE GENOMIC DNA]</scope>
</reference>
<evidence type="ECO:0000313" key="6">
    <source>
        <dbReference type="EMBL" id="CAH3158800.1"/>
    </source>
</evidence>
<evidence type="ECO:0000256" key="1">
    <source>
        <dbReference type="PROSITE-ProRule" id="PRU00152"/>
    </source>
</evidence>
<dbReference type="PROSITE" id="PS51864">
    <property type="entry name" value="ASTACIN"/>
    <property type="match status" value="1"/>
</dbReference>
<protein>
    <recommendedName>
        <fullName evidence="3">Metalloendopeptidase</fullName>
        <ecNumber evidence="3">3.4.24.-</ecNumber>
    </recommendedName>
</protein>
<dbReference type="InterPro" id="IPR034035">
    <property type="entry name" value="Astacin-like_dom"/>
</dbReference>
<keyword evidence="2 3" id="KW-0862">Zinc</keyword>
<feature type="non-terminal residue" evidence="6">
    <location>
        <position position="1"/>
    </location>
</feature>
<evidence type="ECO:0000256" key="3">
    <source>
        <dbReference type="RuleBase" id="RU361183"/>
    </source>
</evidence>
<dbReference type="InterPro" id="IPR024079">
    <property type="entry name" value="MetalloPept_cat_dom_sf"/>
</dbReference>
<dbReference type="InterPro" id="IPR006026">
    <property type="entry name" value="Peptidase_Metallo"/>
</dbReference>
<dbReference type="Gene3D" id="2.60.60.20">
    <property type="entry name" value="PLAT/LH2 domain"/>
    <property type="match status" value="1"/>
</dbReference>
<evidence type="ECO:0000259" key="4">
    <source>
        <dbReference type="PROSITE" id="PS50095"/>
    </source>
</evidence>
<dbReference type="CDD" id="cd04280">
    <property type="entry name" value="ZnMc_astacin_like"/>
    <property type="match status" value="1"/>
</dbReference>
<dbReference type="PANTHER" id="PTHR10127:SF850">
    <property type="entry name" value="METALLOENDOPEPTIDASE"/>
    <property type="match status" value="1"/>
</dbReference>
<evidence type="ECO:0000259" key="5">
    <source>
        <dbReference type="PROSITE" id="PS51864"/>
    </source>
</evidence>
<feature type="binding site" evidence="2">
    <location>
        <position position="106"/>
    </location>
    <ligand>
        <name>Zn(2+)</name>
        <dbReference type="ChEBI" id="CHEBI:29105"/>
        <note>catalytic</note>
    </ligand>
</feature>
<proteinExistence type="predicted"/>
<dbReference type="Pfam" id="PF01477">
    <property type="entry name" value="PLAT"/>
    <property type="match status" value="1"/>
</dbReference>
<comment type="caution">
    <text evidence="1">Lacks conserved residue(s) required for the propagation of feature annotation.</text>
</comment>
<name>A0ABN8Q8B3_9CNID</name>
<keyword evidence="2 3" id="KW-0479">Metal-binding</keyword>
<evidence type="ECO:0000256" key="2">
    <source>
        <dbReference type="PROSITE-ProRule" id="PRU01211"/>
    </source>
</evidence>
<dbReference type="SMART" id="SM00235">
    <property type="entry name" value="ZnMc"/>
    <property type="match status" value="1"/>
</dbReference>
<dbReference type="EC" id="3.4.24.-" evidence="3"/>
<comment type="cofactor">
    <cofactor evidence="2 3">
        <name>Zn(2+)</name>
        <dbReference type="ChEBI" id="CHEBI:29105"/>
    </cofactor>
    <text evidence="2 3">Binds 1 zinc ion per subunit.</text>
</comment>
<dbReference type="InterPro" id="IPR036392">
    <property type="entry name" value="PLAT/LH2_dom_sf"/>
</dbReference>
<feature type="binding site" evidence="2">
    <location>
        <position position="116"/>
    </location>
    <ligand>
        <name>Zn(2+)</name>
        <dbReference type="ChEBI" id="CHEBI:29105"/>
        <note>catalytic</note>
    </ligand>
</feature>
<dbReference type="SUPFAM" id="SSF55486">
    <property type="entry name" value="Metalloproteases ('zincins'), catalytic domain"/>
    <property type="match status" value="1"/>
</dbReference>
<sequence>SSVNVKRGAVRSSKLRWPASVEGGKTIIKIPYIVSGGLGDQAAKELERAIQDLHEATCVRFRPWSGEADFVSFELGSACLSVIGKQTGRQVVYLGTGCENKGTILHELLHLLGFYHEHNRADRDTYLRIYEQNIAAAYRQGVMKTYGADMMENLGFQYDLHSIMQYSRHAFAKSPKLVTMEAWSNPKMELGNRNAMSAADIMKINKLYHCDERKDVYKDMEVTVQTGDGWFDGTNSFLYLELIGDGGRKSGESSVGKGGYYDDFESDQTDRYLVAFKSVGTIRQLKIRLQENSNGGYFGGWTFSKITIKDGSNTYTFNERGLGSGQSVTVPPYCHWYCRIKGQSRAQFQGSHIPREIENNAYANFWMDNKEYHGIFEKGL</sequence>
<keyword evidence="2 3" id="KW-0645">Protease</keyword>
<evidence type="ECO:0000313" key="7">
    <source>
        <dbReference type="Proteomes" id="UP001159405"/>
    </source>
</evidence>
<organism evidence="6 7">
    <name type="scientific">Porites lobata</name>
    <dbReference type="NCBI Taxonomy" id="104759"/>
    <lineage>
        <taxon>Eukaryota</taxon>
        <taxon>Metazoa</taxon>
        <taxon>Cnidaria</taxon>
        <taxon>Anthozoa</taxon>
        <taxon>Hexacorallia</taxon>
        <taxon>Scleractinia</taxon>
        <taxon>Fungiina</taxon>
        <taxon>Poritidae</taxon>
        <taxon>Porites</taxon>
    </lineage>
</organism>
<dbReference type="InterPro" id="IPR001506">
    <property type="entry name" value="Peptidase_M12A"/>
</dbReference>
<gene>
    <name evidence="6" type="ORF">PLOB_00003336</name>
</gene>
<feature type="domain" description="Peptidase M12A" evidence="5">
    <location>
        <begin position="8"/>
        <end position="211"/>
    </location>
</feature>
<dbReference type="Proteomes" id="UP001159405">
    <property type="component" value="Unassembled WGS sequence"/>
</dbReference>
<dbReference type="SUPFAM" id="SSF49723">
    <property type="entry name" value="Lipase/lipooxygenase domain (PLAT/LH2 domain)"/>
    <property type="match status" value="1"/>
</dbReference>
<keyword evidence="2 3" id="KW-0482">Metalloprotease</keyword>